<keyword evidence="3 7" id="KW-0732">Signal</keyword>
<feature type="transmembrane region" description="Helical" evidence="6">
    <location>
        <begin position="2822"/>
        <end position="2848"/>
    </location>
</feature>
<name>A0A0G4F592_VITBC</name>
<sequence>MVTPRLLWGVVVSLASLALSLTNIADAATSRHLKRVITVPLSDFAEGPSSRGAWARERRNTVLSELRGCEDDTDCGNGRSCYKGKCTGFAGSDKPRYECTVGAECTLPRLPGHFDLSVRGATHRVQLLADASQSCGRVDNREERAASCVPSSERSCVPHSLGVVEEMRVYRLCGCPNVDVGGDGVSCSEPADYPVPLGQLAMRGFTPVVDPYYSSSGSMEEKMPHFYCESHSLCFLTNIDGVKVTPKYRVTLMIHQSGQESEDGAVDQVTPVCGRADTPGLIVHQEEPESVHAPLAPIEPARWRNEGFLVLPNTHSQHHLNLTTDTGLDAGAPPSLPLPAHVLSWPCLASGSEDETNCRVNLGIMTDAMEATLCGCADVNNCTDPEDFTSTLGRLTVHPASHMIQIDMGYEGGIGRPSTHVARRLQAAGNASPPNATQSGNVTALGAGGKCQVDGDCFSGFGVCTDGRCRGLEPDLTDSRMKICVEGYFCQLTKDDLPGSGIDNTFVVAAISPHAQCGAGAILPGKYSMFQQNVHPCEAGNTDGCEVNFGVGFRRNASIEREGVRLCGCPGMNVGPSETPCDEPEDYRVPLGMLGVQECTDNQHCTNKLFAYCTGMHCGGFLVTAAQAGITAYQCVMDQQCTIAALASNATREVFKVVPLALSQECGADRALDPDYIDSKALPCLFDVDKDNTCDINLGTDMIVGTNRMCGCSGQDLGGDGIPCNQEEDFDADLGILSVGECVLTSECADGEFCVDGECQKDTYPPFVESTYPRNNSVAIPPLKEITMVWNENVEVAEDYRRIVLINTNNQSQQYDMMIGRKPSGAHYDVKLDGQKLTVIPDQRIRSLPPGDYLVAYELGIVKDLQGNWNGGRVNYRFSLRKDAGCPFIYVTGFLTPNGNANGLYTSIEPQNGKASWRGGEGANLFLYWRKKSDTARATWLIDNNLETDQMLALADPDMVAKSKEPDRPMSGSWLKFYNKGFIEQRVHVKCAQAPDKTPPTLIDIKPAIGARDVPIDTEIVMRFDEPVTWGHWAAIVFAGRHSKQNITIIPDFEAGMRQKYIISNQTRDIVLKPPEPFFYGEVYDIIVYKGAVTDLAYNPWGPVKPDTLVFRTYGVPCSEYGNLGTGYKISGRGRWHGATRQVSCADGFSAAGENQTQTIDCINGEWSNRTLECKADCGFFQDMGTQYTVEGDGTEHGTELQISCGPNYAPTEGEEPEPIGCNDGKWGTPSLRCGPTCGPFPSLGIRYEVDGTGTTEGDKRTVVCADGATRVSGKEPETVGCGGSPLKWTKLGLSCKGKCGPFPEPTKEYIVKGKGTDHGTTYNISCAEGFASRQGEMATSTCEDGRWSPYKLECERSCGKYDPDGNGYAIEGDGQFIGDTLSLSCKSNATLESGKEGEEVSCRQGGAWSLKRLICRGACPPPTDQFGPAYMFDSSEATTTFKHESTASLLCSASASPSEGTPPARIVCRDGVWVGQGGGEKGDKVPLKCHRLCKDFSAPSRYEVTGYGLTHGSTREVRCQEGYDASGGSAKQTITCRDGKWDSKANLTCKARCSEDQLSPYRGTYDISPQKGDLTHLAQRTLMCKKSAIHTCGPKHYTITCRDGRFDRPATICSFPSCSDGVKSGDEEGVDCGGSCSKDCSSCSDGIKNGDEEGVDCGKTCGKPCPPSCTDGIKNGEYACPKDKCPSCQDKLKNGDEEGTDCGGSCKSPCKECKAPFKTTNKAYRATASHGGDHDAIDHGDGVEVECAKGYYQAIGEVESDKDLCTTEEAECDNGVINTNKLRLVCKKPTCDDGVANGDETGVDCGGSCDRACVSCTDGVQNGNEKGIDCGGSDCRPCRNCGEGDFKALDTSLYTFEYKGVNGSAHGDVRIVDCAPNVKKTKAPKKKPKKGSAEVKCKDGQFEPSIREILRCEKQPLSGHSDTEDFSVPVIGNSPDVCKGHEDGDDGCCGFLPALFDVLEGECGAWLYGESDDKVRLFCEGGGSGAASSCRNKINNTIIKKYEGRKGHMCDDVKVGRALLESWCYQSPSESESSYCFASAGQDDDNFSIDRFALKRPSQLDTDCPTDSCFRSNLRYFRALHKLAGHPHTRRLSMAPTVARDIDVAGRVVSEGGLDIDGVVGGLVAPVMDYAGVADARRRRLSTPTVEDYLGGFTERTIDLMCLRDDPDGSVSSSERGYCAKAVQKIADSNPVTMQPRDRNGALDPCVDPCFTLVARRLGEVVADRGVKHNDPHDKAMGSLLVSYGRFFCQKNDNGRYCGEYLFQYRDTRNKVSYIPASKRDYPDCRCPVEYIGDGACDAICFNAACDYDREDCFFRNMFPHVDERLAQTTRLDTITHSLMSPSAGSKGNPVYKEGVSAGADDAICSPFHPNFSCVRTDSPINCKNGITAELEDKGCCLGPLYEVLREALRLDSGHPALPSPPKWQLDRSLAWIEQKCAVTLDRTCAHGLRRQIVKTGLTLDNLDYDLVVDGVNGTKKLPPIDKALQLVMQQTVAKALGVLPSDVIEVRLWPGSVHIEMAVDVGAHAKRVKQRLKVLRETGKLGYAIRDGLADMRSLYEYRLAKDDNISLDPEKTYITTTDRVTPKASSSEPAPLPFKGTIGMGEFQKSLAKEDCPDLVPLDVPEEAGQVYNVTGRGTRDGSTRTITCTPTYEPVGATIPQTVTCDNGRWLPPRNTPFVLCRKPCKEPPYNGTQYLISGVGEDHGSTRTLSCNDGFVRAQGKDPETVKCNNGKWATPGLVCEVGVGCPKGGPRLGANYTVAGSGQSEDDVRTVKCAGGYAPAPGSPSQRQVRCDGRKWVPTELDIRCVARSFQQVKADPAPFPVWAILLICFTIVGAVAFGLVSPCLYRRYVRPYVWKRKQLKAERAKAMKGIGGEPTVTPAHSQVPPPSPGTTSDGLDGCVWEEGLDPDGSGGSEHTESESGSHSQSGSYTYTSSYLSGSSYTHTHTYTHTEDDGGTMTYTDEGSSILSVPVSVPVSVTHSQHSQASPTNQSTITSMSGLTSVSRMPPNHLHVPSRAGGRPEDMTDTEDDRTRTTDYQNDAATRIHPGLVAANGVRGTAVGGGAGVGSMSEASYHSSVTAGQHQQQHGRRSSSSRARRSSSVPRPVPEDEQLTSFTPEQLSANGDGAGHSRGRHGHSHGQRHRSSSRTRERESSREGRGERHHRSSGGHGRRGSSGSRTKGSKTGSEYSGSV</sequence>
<feature type="compositionally biased region" description="Polar residues" evidence="5">
    <location>
        <begin position="3113"/>
        <end position="3123"/>
    </location>
</feature>
<keyword evidence="2" id="KW-0768">Sushi</keyword>
<keyword evidence="6" id="KW-1133">Transmembrane helix</keyword>
<dbReference type="InterPro" id="IPR035976">
    <property type="entry name" value="Sushi/SCR/CCP_sf"/>
</dbReference>
<evidence type="ECO:0000256" key="1">
    <source>
        <dbReference type="ARBA" id="ARBA00004328"/>
    </source>
</evidence>
<dbReference type="STRING" id="1169540.A0A0G4F592"/>
<dbReference type="SMART" id="SM00032">
    <property type="entry name" value="CCP"/>
    <property type="match status" value="10"/>
</dbReference>
<dbReference type="Gene3D" id="2.10.70.10">
    <property type="entry name" value="Complement Module, domain 1"/>
    <property type="match status" value="2"/>
</dbReference>
<dbReference type="InParanoid" id="A0A0G4F592"/>
<feature type="compositionally biased region" description="Low complexity" evidence="5">
    <location>
        <begin position="3175"/>
        <end position="3193"/>
    </location>
</feature>
<feature type="compositionally biased region" description="Polar residues" evidence="5">
    <location>
        <begin position="3071"/>
        <end position="3086"/>
    </location>
</feature>
<dbReference type="InterPro" id="IPR000436">
    <property type="entry name" value="Sushi_SCR_CCP_dom"/>
</dbReference>
<proteinExistence type="predicted"/>
<feature type="region of interest" description="Disordered" evidence="5">
    <location>
        <begin position="2977"/>
        <end position="3050"/>
    </location>
</feature>
<feature type="compositionally biased region" description="Polar residues" evidence="5">
    <location>
        <begin position="2987"/>
        <end position="3005"/>
    </location>
</feature>
<organism evidence="9 10">
    <name type="scientific">Vitrella brassicaformis (strain CCMP3155)</name>
    <dbReference type="NCBI Taxonomy" id="1169540"/>
    <lineage>
        <taxon>Eukaryota</taxon>
        <taxon>Sar</taxon>
        <taxon>Alveolata</taxon>
        <taxon>Colpodellida</taxon>
        <taxon>Vitrellaceae</taxon>
        <taxon>Vitrella</taxon>
    </lineage>
</organism>
<keyword evidence="10" id="KW-1185">Reference proteome</keyword>
<dbReference type="EMBL" id="CDMY01000376">
    <property type="protein sequence ID" value="CEM07649.1"/>
    <property type="molecule type" value="Genomic_DNA"/>
</dbReference>
<dbReference type="VEuPathDB" id="CryptoDB:Vbra_14534"/>
<feature type="compositionally biased region" description="Basic residues" evidence="5">
    <location>
        <begin position="3131"/>
        <end position="3147"/>
    </location>
</feature>
<evidence type="ECO:0000256" key="2">
    <source>
        <dbReference type="ARBA" id="ARBA00022659"/>
    </source>
</evidence>
<dbReference type="SUPFAM" id="SSF57535">
    <property type="entry name" value="Complement control module/SCR domain"/>
    <property type="match status" value="4"/>
</dbReference>
<dbReference type="PANTHER" id="PTHR45785:SF2">
    <property type="entry name" value="COMPLEMENT FACTOR H-RELATED"/>
    <property type="match status" value="1"/>
</dbReference>
<feature type="domain" description="Sushi" evidence="8">
    <location>
        <begin position="1298"/>
        <end position="1357"/>
    </location>
</feature>
<feature type="region of interest" description="Disordered" evidence="5">
    <location>
        <begin position="3068"/>
        <end position="3193"/>
    </location>
</feature>
<protein>
    <recommendedName>
        <fullName evidence="8">Sushi domain-containing protein</fullName>
    </recommendedName>
</protein>
<evidence type="ECO:0000313" key="9">
    <source>
        <dbReference type="EMBL" id="CEM07649.1"/>
    </source>
</evidence>
<evidence type="ECO:0000256" key="4">
    <source>
        <dbReference type="ARBA" id="ARBA00023157"/>
    </source>
</evidence>
<evidence type="ECO:0000259" key="8">
    <source>
        <dbReference type="PROSITE" id="PS50923"/>
    </source>
</evidence>
<dbReference type="PROSITE" id="PS50923">
    <property type="entry name" value="SUSHI"/>
    <property type="match status" value="3"/>
</dbReference>
<dbReference type="InterPro" id="IPR051503">
    <property type="entry name" value="ComplSys_Reg/VirEntry_Med"/>
</dbReference>
<evidence type="ECO:0000256" key="6">
    <source>
        <dbReference type="SAM" id="Phobius"/>
    </source>
</evidence>
<feature type="chain" id="PRO_5005188777" description="Sushi domain-containing protein" evidence="7">
    <location>
        <begin position="28"/>
        <end position="3193"/>
    </location>
</feature>
<feature type="compositionally biased region" description="Low complexity" evidence="5">
    <location>
        <begin position="2977"/>
        <end position="2986"/>
    </location>
</feature>
<feature type="compositionally biased region" description="Basic and acidic residues" evidence="5">
    <location>
        <begin position="3148"/>
        <end position="3160"/>
    </location>
</feature>
<feature type="domain" description="Sushi" evidence="8">
    <location>
        <begin position="2683"/>
        <end position="2743"/>
    </location>
</feature>
<dbReference type="PhylomeDB" id="A0A0G4F592"/>
<dbReference type="CDD" id="cd00033">
    <property type="entry name" value="CCP"/>
    <property type="match status" value="1"/>
</dbReference>
<dbReference type="Proteomes" id="UP000041254">
    <property type="component" value="Unassembled WGS sequence"/>
</dbReference>
<dbReference type="OrthoDB" id="331862at2759"/>
<feature type="signal peptide" evidence="7">
    <location>
        <begin position="1"/>
        <end position="27"/>
    </location>
</feature>
<dbReference type="InterPro" id="IPR032812">
    <property type="entry name" value="SbsA_Ig"/>
</dbReference>
<evidence type="ECO:0000256" key="5">
    <source>
        <dbReference type="SAM" id="MobiDB-lite"/>
    </source>
</evidence>
<reference evidence="9 10" key="1">
    <citation type="submission" date="2014-11" db="EMBL/GenBank/DDBJ databases">
        <authorList>
            <person name="Zhu J."/>
            <person name="Qi W."/>
            <person name="Song R."/>
        </authorList>
    </citation>
    <scope>NUCLEOTIDE SEQUENCE [LARGE SCALE GENOMIC DNA]</scope>
</reference>
<feature type="domain" description="Sushi" evidence="8">
    <location>
        <begin position="1492"/>
        <end position="1552"/>
    </location>
</feature>
<feature type="region of interest" description="Disordered" evidence="5">
    <location>
        <begin position="2868"/>
        <end position="2931"/>
    </location>
</feature>
<dbReference type="Pfam" id="PF13205">
    <property type="entry name" value="Big_5"/>
    <property type="match status" value="1"/>
</dbReference>
<dbReference type="PANTHER" id="PTHR45785">
    <property type="entry name" value="COMPLEMENT FACTOR H-RELATED"/>
    <property type="match status" value="1"/>
</dbReference>
<feature type="compositionally biased region" description="Basic residues" evidence="5">
    <location>
        <begin position="3161"/>
        <end position="3173"/>
    </location>
</feature>
<evidence type="ECO:0000256" key="7">
    <source>
        <dbReference type="SAM" id="SignalP"/>
    </source>
</evidence>
<dbReference type="OMA" id="MCKPACK"/>
<gene>
    <name evidence="9" type="ORF">Vbra_14534</name>
</gene>
<evidence type="ECO:0000313" key="10">
    <source>
        <dbReference type="Proteomes" id="UP000041254"/>
    </source>
</evidence>
<evidence type="ECO:0000256" key="3">
    <source>
        <dbReference type="ARBA" id="ARBA00022729"/>
    </source>
</evidence>
<feature type="compositionally biased region" description="Basic residues" evidence="5">
    <location>
        <begin position="3087"/>
        <end position="3099"/>
    </location>
</feature>
<accession>A0A0G4F592</accession>
<keyword evidence="4" id="KW-1015">Disulfide bond</keyword>
<comment type="subcellular location">
    <subcellularLocation>
        <location evidence="1">Virion</location>
    </subcellularLocation>
</comment>
<keyword evidence="6" id="KW-0812">Transmembrane</keyword>
<keyword evidence="6" id="KW-0472">Membrane</keyword>